<keyword evidence="2 3" id="KW-0040">ANK repeat</keyword>
<dbReference type="Pfam" id="PF12796">
    <property type="entry name" value="Ank_2"/>
    <property type="match status" value="2"/>
</dbReference>
<dbReference type="EMBL" id="CAUYUJ010017877">
    <property type="protein sequence ID" value="CAK0878739.1"/>
    <property type="molecule type" value="Genomic_DNA"/>
</dbReference>
<proteinExistence type="predicted"/>
<dbReference type="InterPro" id="IPR002110">
    <property type="entry name" value="Ankyrin_rpt"/>
</dbReference>
<protein>
    <submittedName>
        <fullName evidence="4">Uncharacterized protein</fullName>
    </submittedName>
</protein>
<dbReference type="Proteomes" id="UP001189429">
    <property type="component" value="Unassembled WGS sequence"/>
</dbReference>
<organism evidence="4 5">
    <name type="scientific">Prorocentrum cordatum</name>
    <dbReference type="NCBI Taxonomy" id="2364126"/>
    <lineage>
        <taxon>Eukaryota</taxon>
        <taxon>Sar</taxon>
        <taxon>Alveolata</taxon>
        <taxon>Dinophyceae</taxon>
        <taxon>Prorocentrales</taxon>
        <taxon>Prorocentraceae</taxon>
        <taxon>Prorocentrum</taxon>
    </lineage>
</organism>
<reference evidence="4" key="1">
    <citation type="submission" date="2023-10" db="EMBL/GenBank/DDBJ databases">
        <authorList>
            <person name="Chen Y."/>
            <person name="Shah S."/>
            <person name="Dougan E. K."/>
            <person name="Thang M."/>
            <person name="Chan C."/>
        </authorList>
    </citation>
    <scope>NUCLEOTIDE SEQUENCE [LARGE SCALE GENOMIC DNA]</scope>
</reference>
<evidence type="ECO:0000313" key="4">
    <source>
        <dbReference type="EMBL" id="CAK0878739.1"/>
    </source>
</evidence>
<dbReference type="PANTHER" id="PTHR24188">
    <property type="entry name" value="ANKYRIN REPEAT PROTEIN"/>
    <property type="match status" value="1"/>
</dbReference>
<keyword evidence="1" id="KW-0677">Repeat</keyword>
<keyword evidence="5" id="KW-1185">Reference proteome</keyword>
<gene>
    <name evidence="4" type="ORF">PCOR1329_LOCUS62382</name>
</gene>
<evidence type="ECO:0000256" key="2">
    <source>
        <dbReference type="ARBA" id="ARBA00023043"/>
    </source>
</evidence>
<evidence type="ECO:0000313" key="5">
    <source>
        <dbReference type="Proteomes" id="UP001189429"/>
    </source>
</evidence>
<feature type="repeat" description="ANK" evidence="3">
    <location>
        <begin position="270"/>
        <end position="302"/>
    </location>
</feature>
<sequence>MGDPLWDPIEPERLIGSARLLLECLLQQVDNQFSARIISPEGNQAGTLRLGIGPLSRDGAGDVPDSELVEKQQDLLGSSMAILVEAGGPLAAPRRVAHVGLAQALQLRLRGALGGPRGRLTSVIGMTSNLLAALKSNQGKSNTVSVNPLIEAAKAGQVENCARALEEPKVKVDQKDPEGVSALMHAAQGGYVHVVKFLVEKGARIAAKDDSGETALMKACKEGHVEAIQYLIEAQVMQRKKTHGPLSGQTDAVKTIANERRRVLDTKDDEGVTALMKAAEQGEADIVKLLLDEGASLDLKDDDGWNVLMWAALQGHEDICEMLVKEPEYGMPADFCTEKGETALMKAAANGHWTCASSSSRRGPR</sequence>
<accession>A0ABN9VYK1</accession>
<comment type="caution">
    <text evidence="4">The sequence shown here is derived from an EMBL/GenBank/DDBJ whole genome shotgun (WGS) entry which is preliminary data.</text>
</comment>
<dbReference type="SMART" id="SM00248">
    <property type="entry name" value="ANK"/>
    <property type="match status" value="4"/>
</dbReference>
<feature type="repeat" description="ANK" evidence="3">
    <location>
        <begin position="178"/>
        <end position="210"/>
    </location>
</feature>
<dbReference type="PROSITE" id="PS50088">
    <property type="entry name" value="ANK_REPEAT"/>
    <property type="match status" value="2"/>
</dbReference>
<dbReference type="PRINTS" id="PR01415">
    <property type="entry name" value="ANKYRIN"/>
</dbReference>
<dbReference type="SUPFAM" id="SSF48403">
    <property type="entry name" value="Ankyrin repeat"/>
    <property type="match status" value="1"/>
</dbReference>
<dbReference type="InterPro" id="IPR036770">
    <property type="entry name" value="Ankyrin_rpt-contain_sf"/>
</dbReference>
<dbReference type="PROSITE" id="PS50297">
    <property type="entry name" value="ANK_REP_REGION"/>
    <property type="match status" value="2"/>
</dbReference>
<dbReference type="PANTHER" id="PTHR24188:SF29">
    <property type="entry name" value="GH09064P"/>
    <property type="match status" value="1"/>
</dbReference>
<evidence type="ECO:0000256" key="3">
    <source>
        <dbReference type="PROSITE-ProRule" id="PRU00023"/>
    </source>
</evidence>
<dbReference type="Gene3D" id="1.25.40.20">
    <property type="entry name" value="Ankyrin repeat-containing domain"/>
    <property type="match status" value="2"/>
</dbReference>
<name>A0ABN9VYK1_9DINO</name>
<evidence type="ECO:0000256" key="1">
    <source>
        <dbReference type="ARBA" id="ARBA00022737"/>
    </source>
</evidence>